<dbReference type="Pfam" id="PF13280">
    <property type="entry name" value="WYL"/>
    <property type="match status" value="1"/>
</dbReference>
<feature type="domain" description="WCX" evidence="2">
    <location>
        <begin position="227"/>
        <end position="303"/>
    </location>
</feature>
<dbReference type="AlphaFoldDB" id="A0A5Q2RK41"/>
<protein>
    <submittedName>
        <fullName evidence="3">WYL domain-containing protein</fullName>
    </submittedName>
</protein>
<evidence type="ECO:0000313" key="4">
    <source>
        <dbReference type="Proteomes" id="UP000334019"/>
    </source>
</evidence>
<organism evidence="3 4">
    <name type="scientific">Actinomarinicola tropica</name>
    <dbReference type="NCBI Taxonomy" id="2789776"/>
    <lineage>
        <taxon>Bacteria</taxon>
        <taxon>Bacillati</taxon>
        <taxon>Actinomycetota</taxon>
        <taxon>Acidimicrobiia</taxon>
        <taxon>Acidimicrobiales</taxon>
        <taxon>Iamiaceae</taxon>
        <taxon>Actinomarinicola</taxon>
    </lineage>
</organism>
<accession>A0A5Q2RK41</accession>
<dbReference type="Proteomes" id="UP000334019">
    <property type="component" value="Chromosome"/>
</dbReference>
<dbReference type="Pfam" id="PF25583">
    <property type="entry name" value="WCX"/>
    <property type="match status" value="1"/>
</dbReference>
<gene>
    <name evidence="3" type="ORF">GH723_09395</name>
</gene>
<keyword evidence="4" id="KW-1185">Reference proteome</keyword>
<name>A0A5Q2RK41_9ACTN</name>
<dbReference type="InterPro" id="IPR051534">
    <property type="entry name" value="CBASS_pafABC_assoc_protein"/>
</dbReference>
<dbReference type="KEGG" id="atq:GH723_09395"/>
<dbReference type="PROSITE" id="PS52050">
    <property type="entry name" value="WYL"/>
    <property type="match status" value="1"/>
</dbReference>
<proteinExistence type="predicted"/>
<dbReference type="InterPro" id="IPR057727">
    <property type="entry name" value="WCX_dom"/>
</dbReference>
<sequence length="309" mass="33999">MQKLERLLNLTAVLLHSGRPLSAAELRDRVPGYPEGDAAFHRAFERDKDDLREMGIPLDLVEIPGADPPLDGYRIPRDQYYLPDLGLEPDELTALQLAASAVQLDGVEGIEALWKLGGATGVGEVAPATASIPTDPRLAPLFDAVSRRATCRFTYRDEVREVHPYGIVFQRGHWYLRGFDVGRDDRRTYRVDRIQGDVTLGAAGAFEPPESDDDEVVAEGWRLAIDPPVRCRLLVDASHAAIALAHLGADADQVESRPDGAVVVELTVTNRSAFRGMVLTYLEHAEILEPPELRDDLVAWLRDVPGVAS</sequence>
<reference evidence="3 4" key="1">
    <citation type="submission" date="2019-11" db="EMBL/GenBank/DDBJ databases">
        <authorList>
            <person name="He Y."/>
        </authorList>
    </citation>
    <scope>NUCLEOTIDE SEQUENCE [LARGE SCALE GENOMIC DNA]</scope>
    <source>
        <strain evidence="3 4">SCSIO 58843</strain>
    </source>
</reference>
<evidence type="ECO:0000259" key="1">
    <source>
        <dbReference type="Pfam" id="PF13280"/>
    </source>
</evidence>
<evidence type="ECO:0000313" key="3">
    <source>
        <dbReference type="EMBL" id="QGG95292.1"/>
    </source>
</evidence>
<feature type="domain" description="WYL" evidence="1">
    <location>
        <begin position="138"/>
        <end position="195"/>
    </location>
</feature>
<dbReference type="PANTHER" id="PTHR34580">
    <property type="match status" value="1"/>
</dbReference>
<dbReference type="InterPro" id="IPR026881">
    <property type="entry name" value="WYL_dom"/>
</dbReference>
<dbReference type="EMBL" id="CP045851">
    <property type="protein sequence ID" value="QGG95292.1"/>
    <property type="molecule type" value="Genomic_DNA"/>
</dbReference>
<dbReference type="PANTHER" id="PTHR34580:SF3">
    <property type="entry name" value="PROTEIN PAFB"/>
    <property type="match status" value="1"/>
</dbReference>
<dbReference type="RefSeq" id="WP_153759400.1">
    <property type="nucleotide sequence ID" value="NZ_CP045851.1"/>
</dbReference>
<evidence type="ECO:0000259" key="2">
    <source>
        <dbReference type="Pfam" id="PF25583"/>
    </source>
</evidence>